<organism evidence="1 2">
    <name type="scientific">Vaccinium darrowii</name>
    <dbReference type="NCBI Taxonomy" id="229202"/>
    <lineage>
        <taxon>Eukaryota</taxon>
        <taxon>Viridiplantae</taxon>
        <taxon>Streptophyta</taxon>
        <taxon>Embryophyta</taxon>
        <taxon>Tracheophyta</taxon>
        <taxon>Spermatophyta</taxon>
        <taxon>Magnoliopsida</taxon>
        <taxon>eudicotyledons</taxon>
        <taxon>Gunneridae</taxon>
        <taxon>Pentapetalae</taxon>
        <taxon>asterids</taxon>
        <taxon>Ericales</taxon>
        <taxon>Ericaceae</taxon>
        <taxon>Vaccinioideae</taxon>
        <taxon>Vaccinieae</taxon>
        <taxon>Vaccinium</taxon>
    </lineage>
</organism>
<comment type="caution">
    <text evidence="1">The sequence shown here is derived from an EMBL/GenBank/DDBJ whole genome shotgun (WGS) entry which is preliminary data.</text>
</comment>
<proteinExistence type="predicted"/>
<accession>A0ACB7ZHR9</accession>
<protein>
    <submittedName>
        <fullName evidence="1">Uncharacterized protein</fullName>
    </submittedName>
</protein>
<evidence type="ECO:0000313" key="2">
    <source>
        <dbReference type="Proteomes" id="UP000828048"/>
    </source>
</evidence>
<name>A0ACB7ZHR9_9ERIC</name>
<keyword evidence="2" id="KW-1185">Reference proteome</keyword>
<dbReference type="EMBL" id="CM037159">
    <property type="protein sequence ID" value="KAH7865253.1"/>
    <property type="molecule type" value="Genomic_DNA"/>
</dbReference>
<gene>
    <name evidence="1" type="ORF">Vadar_004247</name>
</gene>
<sequence length="158" mass="17991">MYGLMSTPYVIYMKFITPLGIEAPLDRFSEARAVEHIRVLSKDIDGRQVTPILLLYTCFSGHALHYGSNGHFELNLTFSGHALHYGSNHVAVTVGGSNGHFELNVYKLMIANSVLHVLPSLRENHDEFLLRELVKRWANHKIMVRFDEDAMECYIGDQ</sequence>
<dbReference type="Proteomes" id="UP000828048">
    <property type="component" value="Chromosome 9"/>
</dbReference>
<reference evidence="1 2" key="1">
    <citation type="journal article" date="2021" name="Hortic Res">
        <title>High-quality reference genome and annotation aids understanding of berry development for evergreen blueberry (Vaccinium darrowii).</title>
        <authorList>
            <person name="Yu J."/>
            <person name="Hulse-Kemp A.M."/>
            <person name="Babiker E."/>
            <person name="Staton M."/>
        </authorList>
    </citation>
    <scope>NUCLEOTIDE SEQUENCE [LARGE SCALE GENOMIC DNA]</scope>
    <source>
        <strain evidence="2">cv. NJ 8807/NJ 8810</strain>
        <tissue evidence="1">Young leaf</tissue>
    </source>
</reference>
<evidence type="ECO:0000313" key="1">
    <source>
        <dbReference type="EMBL" id="KAH7865253.1"/>
    </source>
</evidence>